<dbReference type="GeneID" id="24366591"/>
<reference evidence="1 2" key="1">
    <citation type="journal article" date="2015" name="Genome Announc.">
        <title>Genome Sequence of Salmonella enterica Phage Det7.</title>
        <authorList>
            <person name="Casjens S.R."/>
            <person name="Jacobs-Sera D."/>
            <person name="Hatfull G.F."/>
            <person name="Hendrix R.W."/>
        </authorList>
    </citation>
    <scope>NUCLEOTIDE SEQUENCE [LARGE SCALE GENOMIC DNA]</scope>
</reference>
<dbReference type="RefSeq" id="YP_009140223.1">
    <property type="nucleotide sequence ID" value="NC_027119.1"/>
</dbReference>
<organism evidence="1 2">
    <name type="scientific">Salmonella phage Det7</name>
    <dbReference type="NCBI Taxonomy" id="454798"/>
    <lineage>
        <taxon>Viruses</taxon>
        <taxon>Duplodnaviria</taxon>
        <taxon>Heunggongvirae</taxon>
        <taxon>Uroviricota</taxon>
        <taxon>Caudoviricetes</taxon>
        <taxon>Pantevenvirales</taxon>
        <taxon>Ackermannviridae</taxon>
        <taxon>Cvivirinae</taxon>
        <taxon>Kuttervirus</taxon>
        <taxon>Kuttervirus Det7</taxon>
    </lineage>
</organism>
<dbReference type="Proteomes" id="UP000032405">
    <property type="component" value="Segment"/>
</dbReference>
<evidence type="ECO:0000313" key="2">
    <source>
        <dbReference type="Proteomes" id="UP000032405"/>
    </source>
</evidence>
<proteinExistence type="predicted"/>
<keyword evidence="2" id="KW-1185">Reference proteome</keyword>
<name>A0A0C5PS20_9CAUD</name>
<sequence length="79" mass="9177">MKRRYYIMSISRVVDLTPFCLNNLADPKLVLYKDPSNFCWLASCDTHNGRRAVWDFPATDDGRISAIRKLELENSIRVV</sequence>
<gene>
    <name evidence="1" type="primary">46</name>
    <name evidence="1" type="ORF">DET7_46</name>
</gene>
<evidence type="ECO:0000313" key="1">
    <source>
        <dbReference type="EMBL" id="AJQ20865.1"/>
    </source>
</evidence>
<accession>A0A0C5PS20</accession>
<dbReference type="EMBL" id="KP797973">
    <property type="protein sequence ID" value="AJQ20865.1"/>
    <property type="molecule type" value="Genomic_DNA"/>
</dbReference>
<protein>
    <submittedName>
        <fullName evidence="1">Uncharacterized protein</fullName>
    </submittedName>
</protein>
<dbReference type="KEGG" id="vg:24366591"/>